<keyword evidence="3" id="KW-0804">Transcription</keyword>
<protein>
    <submittedName>
        <fullName evidence="5">1700031F05Rik protein</fullName>
    </submittedName>
</protein>
<comment type="caution">
    <text evidence="5">The sequence shown here is derived from an EMBL/GenBank/DDBJ whole genome shotgun (WGS) entry which is preliminary data.</text>
</comment>
<keyword evidence="6" id="KW-1185">Reference proteome</keyword>
<evidence type="ECO:0000313" key="5">
    <source>
        <dbReference type="EMBL" id="CAH6780215.1"/>
    </source>
</evidence>
<evidence type="ECO:0000256" key="1">
    <source>
        <dbReference type="ARBA" id="ARBA00006834"/>
    </source>
</evidence>
<proteinExistence type="inferred from homology"/>
<comment type="similarity">
    <text evidence="1">Belongs to the DMRT family.</text>
</comment>
<dbReference type="EMBL" id="CALSGD010000886">
    <property type="protein sequence ID" value="CAH6780215.1"/>
    <property type="molecule type" value="Genomic_DNA"/>
</dbReference>
<evidence type="ECO:0000256" key="3">
    <source>
        <dbReference type="ARBA" id="ARBA00023163"/>
    </source>
</evidence>
<dbReference type="Proteomes" id="UP001152836">
    <property type="component" value="Unassembled WGS sequence"/>
</dbReference>
<feature type="domain" description="Doublesex- and mab-3-related transcription factor C1/C2 C-terminal" evidence="4">
    <location>
        <begin position="95"/>
        <end position="149"/>
    </location>
</feature>
<sequence>MAVHYQPEAQPHTVPQQEISQVPVVLQWPTVFIPMNCTPVTLSPQMMIALSWDPCQPVTIPCLLSNVVLLPCITTASPVLPAQVLLPETSIPGPKVCTQLPDASNLVPEVCTQLPGISNQGALSAEVDRQKELDAAEALLLLHNSPQAWEETCSGPGPDGE</sequence>
<keyword evidence="2" id="KW-0805">Transcription regulation</keyword>
<dbReference type="AlphaFoldDB" id="A0AAU9Z043"/>
<dbReference type="InterPro" id="IPR031577">
    <property type="entry name" value="DMRT-C1/C2_C"/>
</dbReference>
<accession>A0AAU9Z043</accession>
<reference evidence="5" key="1">
    <citation type="submission" date="2022-06" db="EMBL/GenBank/DDBJ databases">
        <authorList>
            <person name="Andreotti S."/>
            <person name="Wyler E."/>
        </authorList>
    </citation>
    <scope>NUCLEOTIDE SEQUENCE</scope>
</reference>
<gene>
    <name evidence="5" type="primary">1700031F05Rik</name>
    <name evidence="5" type="ORF">PHOROB_LOCUS3621</name>
</gene>
<name>A0AAU9Z043_PHORO</name>
<organism evidence="5 6">
    <name type="scientific">Phodopus roborovskii</name>
    <name type="common">Roborovski's desert hamster</name>
    <name type="synonym">Cricetulus roborovskii</name>
    <dbReference type="NCBI Taxonomy" id="109678"/>
    <lineage>
        <taxon>Eukaryota</taxon>
        <taxon>Metazoa</taxon>
        <taxon>Chordata</taxon>
        <taxon>Craniata</taxon>
        <taxon>Vertebrata</taxon>
        <taxon>Euteleostomi</taxon>
        <taxon>Mammalia</taxon>
        <taxon>Eutheria</taxon>
        <taxon>Euarchontoglires</taxon>
        <taxon>Glires</taxon>
        <taxon>Rodentia</taxon>
        <taxon>Myomorpha</taxon>
        <taxon>Muroidea</taxon>
        <taxon>Cricetidae</taxon>
        <taxon>Cricetinae</taxon>
        <taxon>Phodopus</taxon>
    </lineage>
</organism>
<dbReference type="Pfam" id="PF15791">
    <property type="entry name" value="DMRT-like"/>
    <property type="match status" value="1"/>
</dbReference>
<evidence type="ECO:0000259" key="4">
    <source>
        <dbReference type="Pfam" id="PF15791"/>
    </source>
</evidence>
<evidence type="ECO:0000313" key="6">
    <source>
        <dbReference type="Proteomes" id="UP001152836"/>
    </source>
</evidence>
<evidence type="ECO:0000256" key="2">
    <source>
        <dbReference type="ARBA" id="ARBA00023015"/>
    </source>
</evidence>